<evidence type="ECO:0000256" key="2">
    <source>
        <dbReference type="ARBA" id="ARBA00022692"/>
    </source>
</evidence>
<keyword evidence="5" id="KW-0813">Transport</keyword>
<dbReference type="Pfam" id="PF00528">
    <property type="entry name" value="BPD_transp_1"/>
    <property type="match status" value="1"/>
</dbReference>
<feature type="transmembrane region" description="Helical" evidence="5">
    <location>
        <begin position="216"/>
        <end position="241"/>
    </location>
</feature>
<dbReference type="InterPro" id="IPR035906">
    <property type="entry name" value="MetI-like_sf"/>
</dbReference>
<dbReference type="Gene3D" id="1.10.3720.10">
    <property type="entry name" value="MetI-like"/>
    <property type="match status" value="1"/>
</dbReference>
<name>A0A9Q4AMY7_9HYPH</name>
<comment type="caution">
    <text evidence="7">The sequence shown here is derived from an EMBL/GenBank/DDBJ whole genome shotgun (WGS) entry which is preliminary data.</text>
</comment>
<evidence type="ECO:0000256" key="5">
    <source>
        <dbReference type="RuleBase" id="RU363032"/>
    </source>
</evidence>
<dbReference type="GO" id="GO:0005886">
    <property type="term" value="C:plasma membrane"/>
    <property type="evidence" value="ECO:0007669"/>
    <property type="project" value="UniProtKB-SubCell"/>
</dbReference>
<evidence type="ECO:0000256" key="4">
    <source>
        <dbReference type="ARBA" id="ARBA00023136"/>
    </source>
</evidence>
<sequence>MSQMSASERAAGATEVPVARAPYFVRKKKGISPQSIAIIVFLSMCALFFCIPLYVVVVTSFKSMDQIREGAIFALPQIWTLDAWDHAWNKACSGINCHGLKVGFWNSVMILFPSLILSIALSMVTGYALALWNVRWAGAFLFLLFICAFVPFQIIMYPLIVMTSSMKVYGTIWGVAIVHAVLAMPVLTLIFRNYYKDIPQEIMSAAVMDSGSFWKIFFEIILPMSGNILIVILILQITSIWNDYLIGVTFGGLNGQPMTVNLANLVTISTGTTNYAHNMAAALLTAIPPLVVYFVVGKLFVQGVTAGAIKG</sequence>
<proteinExistence type="inferred from homology"/>
<evidence type="ECO:0000256" key="1">
    <source>
        <dbReference type="ARBA" id="ARBA00004651"/>
    </source>
</evidence>
<evidence type="ECO:0000313" key="7">
    <source>
        <dbReference type="EMBL" id="MCP8886902.1"/>
    </source>
</evidence>
<dbReference type="CDD" id="cd06261">
    <property type="entry name" value="TM_PBP2"/>
    <property type="match status" value="1"/>
</dbReference>
<dbReference type="SUPFAM" id="SSF161098">
    <property type="entry name" value="MetI-like"/>
    <property type="match status" value="1"/>
</dbReference>
<feature type="transmembrane region" description="Helical" evidence="5">
    <location>
        <begin position="279"/>
        <end position="301"/>
    </location>
</feature>
<keyword evidence="2 5" id="KW-0812">Transmembrane</keyword>
<dbReference type="EMBL" id="JAMWDU010000002">
    <property type="protein sequence ID" value="MCP8886902.1"/>
    <property type="molecule type" value="Genomic_DNA"/>
</dbReference>
<comment type="subcellular location">
    <subcellularLocation>
        <location evidence="1 5">Cell membrane</location>
        <topology evidence="1 5">Multi-pass membrane protein</topology>
    </subcellularLocation>
</comment>
<dbReference type="AlphaFoldDB" id="A0A9Q4AMY7"/>
<feature type="domain" description="ABC transmembrane type-1" evidence="6">
    <location>
        <begin position="104"/>
        <end position="296"/>
    </location>
</feature>
<reference evidence="7" key="1">
    <citation type="submission" date="2022-06" db="EMBL/GenBank/DDBJ databases">
        <title>Devosia sp. XJ19-45 genome assembly.</title>
        <authorList>
            <person name="Li B."/>
            <person name="Cai M."/>
            <person name="Nie G."/>
            <person name="Li W."/>
        </authorList>
    </citation>
    <scope>NUCLEOTIDE SEQUENCE</scope>
    <source>
        <strain evidence="7">XJ19-45</strain>
    </source>
</reference>
<dbReference type="PROSITE" id="PS50928">
    <property type="entry name" value="ABC_TM1"/>
    <property type="match status" value="1"/>
</dbReference>
<dbReference type="InterPro" id="IPR000515">
    <property type="entry name" value="MetI-like"/>
</dbReference>
<dbReference type="PANTHER" id="PTHR43879">
    <property type="entry name" value="ABC TRANSPORTER PERMEASE PROTEIN"/>
    <property type="match status" value="1"/>
</dbReference>
<comment type="similarity">
    <text evidence="5">Belongs to the binding-protein-dependent transport system permease family.</text>
</comment>
<dbReference type="GO" id="GO:0055085">
    <property type="term" value="P:transmembrane transport"/>
    <property type="evidence" value="ECO:0007669"/>
    <property type="project" value="InterPro"/>
</dbReference>
<accession>A0A9Q4AMY7</accession>
<evidence type="ECO:0000313" key="8">
    <source>
        <dbReference type="Proteomes" id="UP001060275"/>
    </source>
</evidence>
<dbReference type="Proteomes" id="UP001060275">
    <property type="component" value="Unassembled WGS sequence"/>
</dbReference>
<dbReference type="PANTHER" id="PTHR43879:SF1">
    <property type="entry name" value="GLUCOSE IMPORT SYSTEM PERMEASE PROTEIN GLCU"/>
    <property type="match status" value="1"/>
</dbReference>
<dbReference type="RefSeq" id="WP_254673425.1">
    <property type="nucleotide sequence ID" value="NZ_JAMWDU010000002.1"/>
</dbReference>
<keyword evidence="8" id="KW-1185">Reference proteome</keyword>
<organism evidence="7 8">
    <name type="scientific">Devosia ureilytica</name>
    <dbReference type="NCBI Taxonomy" id="2952754"/>
    <lineage>
        <taxon>Bacteria</taxon>
        <taxon>Pseudomonadati</taxon>
        <taxon>Pseudomonadota</taxon>
        <taxon>Alphaproteobacteria</taxon>
        <taxon>Hyphomicrobiales</taxon>
        <taxon>Devosiaceae</taxon>
        <taxon>Devosia</taxon>
    </lineage>
</organism>
<keyword evidence="4 5" id="KW-0472">Membrane</keyword>
<protein>
    <submittedName>
        <fullName evidence="7">Carbohydrate ABC transporter permease</fullName>
    </submittedName>
</protein>
<evidence type="ECO:0000256" key="3">
    <source>
        <dbReference type="ARBA" id="ARBA00022989"/>
    </source>
</evidence>
<feature type="transmembrane region" description="Helical" evidence="5">
    <location>
        <begin position="139"/>
        <end position="160"/>
    </location>
</feature>
<keyword evidence="3 5" id="KW-1133">Transmembrane helix</keyword>
<evidence type="ECO:0000259" key="6">
    <source>
        <dbReference type="PROSITE" id="PS50928"/>
    </source>
</evidence>
<feature type="transmembrane region" description="Helical" evidence="5">
    <location>
        <begin position="172"/>
        <end position="195"/>
    </location>
</feature>
<feature type="transmembrane region" description="Helical" evidence="5">
    <location>
        <begin position="110"/>
        <end position="132"/>
    </location>
</feature>
<gene>
    <name evidence="7" type="ORF">NF348_07280</name>
</gene>
<feature type="transmembrane region" description="Helical" evidence="5">
    <location>
        <begin position="36"/>
        <end position="57"/>
    </location>
</feature>